<protein>
    <submittedName>
        <fullName evidence="1">Uncharacterized protein</fullName>
    </submittedName>
</protein>
<sequence length="69" mass="7354">MVQPDHRRDIRDAPADGATLLDAPYLTAQLSFFRAVQATSDAMRADLGIPELGFEAIGFDAGSRPPGPV</sequence>
<dbReference type="RefSeq" id="WP_358355572.1">
    <property type="nucleotide sequence ID" value="NZ_JBEZFP010000047.1"/>
</dbReference>
<dbReference type="Proteomes" id="UP001551482">
    <property type="component" value="Unassembled WGS sequence"/>
</dbReference>
<organism evidence="1 2">
    <name type="scientific">Streptodolium elevatio</name>
    <dbReference type="NCBI Taxonomy" id="3157996"/>
    <lineage>
        <taxon>Bacteria</taxon>
        <taxon>Bacillati</taxon>
        <taxon>Actinomycetota</taxon>
        <taxon>Actinomycetes</taxon>
        <taxon>Kitasatosporales</taxon>
        <taxon>Streptomycetaceae</taxon>
        <taxon>Streptodolium</taxon>
    </lineage>
</organism>
<name>A0ABV3DKG2_9ACTN</name>
<proteinExistence type="predicted"/>
<gene>
    <name evidence="1" type="ORF">AB0C36_19305</name>
</gene>
<comment type="caution">
    <text evidence="1">The sequence shown here is derived from an EMBL/GenBank/DDBJ whole genome shotgun (WGS) entry which is preliminary data.</text>
</comment>
<dbReference type="EMBL" id="JBEZFP010000047">
    <property type="protein sequence ID" value="MEU8135654.1"/>
    <property type="molecule type" value="Genomic_DNA"/>
</dbReference>
<evidence type="ECO:0000313" key="1">
    <source>
        <dbReference type="EMBL" id="MEU8135654.1"/>
    </source>
</evidence>
<evidence type="ECO:0000313" key="2">
    <source>
        <dbReference type="Proteomes" id="UP001551482"/>
    </source>
</evidence>
<accession>A0ABV3DKG2</accession>
<keyword evidence="2" id="KW-1185">Reference proteome</keyword>
<reference evidence="1 2" key="1">
    <citation type="submission" date="2024-06" db="EMBL/GenBank/DDBJ databases">
        <title>The Natural Products Discovery Center: Release of the First 8490 Sequenced Strains for Exploring Actinobacteria Biosynthetic Diversity.</title>
        <authorList>
            <person name="Kalkreuter E."/>
            <person name="Kautsar S.A."/>
            <person name="Yang D."/>
            <person name="Bader C.D."/>
            <person name="Teijaro C.N."/>
            <person name="Fluegel L."/>
            <person name="Davis C.M."/>
            <person name="Simpson J.R."/>
            <person name="Lauterbach L."/>
            <person name="Steele A.D."/>
            <person name="Gui C."/>
            <person name="Meng S."/>
            <person name="Li G."/>
            <person name="Viehrig K."/>
            <person name="Ye F."/>
            <person name="Su P."/>
            <person name="Kiefer A.F."/>
            <person name="Nichols A."/>
            <person name="Cepeda A.J."/>
            <person name="Yan W."/>
            <person name="Fan B."/>
            <person name="Jiang Y."/>
            <person name="Adhikari A."/>
            <person name="Zheng C.-J."/>
            <person name="Schuster L."/>
            <person name="Cowan T.M."/>
            <person name="Smanski M.J."/>
            <person name="Chevrette M.G."/>
            <person name="De Carvalho L.P.S."/>
            <person name="Shen B."/>
        </authorList>
    </citation>
    <scope>NUCLEOTIDE SEQUENCE [LARGE SCALE GENOMIC DNA]</scope>
    <source>
        <strain evidence="1 2">NPDC048946</strain>
    </source>
</reference>